<dbReference type="Proteomes" id="UP000282574">
    <property type="component" value="Unassembled WGS sequence"/>
</dbReference>
<evidence type="ECO:0000313" key="4">
    <source>
        <dbReference type="Proteomes" id="UP000282574"/>
    </source>
</evidence>
<dbReference type="RefSeq" id="WP_015156476.1">
    <property type="nucleotide sequence ID" value="NZ_JAVKZF010000003.1"/>
</dbReference>
<dbReference type="SUPFAM" id="SSF52317">
    <property type="entry name" value="Class I glutamine amidotransferase-like"/>
    <property type="match status" value="1"/>
</dbReference>
<name>A0AB37U9V6_9CYAN</name>
<proteinExistence type="inferred from homology"/>
<comment type="similarity">
    <text evidence="1">Belongs to the peptidase C56 family.</text>
</comment>
<dbReference type="InterPro" id="IPR002818">
    <property type="entry name" value="DJ-1/PfpI"/>
</dbReference>
<dbReference type="PANTHER" id="PTHR42733:SF13">
    <property type="entry name" value="DJ-1_PFPI DOMAIN-CONTAINING PROTEIN"/>
    <property type="match status" value="1"/>
</dbReference>
<dbReference type="PANTHER" id="PTHR42733">
    <property type="entry name" value="DJ-1 PROTEIN"/>
    <property type="match status" value="1"/>
</dbReference>
<dbReference type="InterPro" id="IPR006286">
    <property type="entry name" value="C56_PfpI-like"/>
</dbReference>
<protein>
    <submittedName>
        <fullName evidence="3">Glutamine amidotransferase</fullName>
    </submittedName>
</protein>
<dbReference type="InterPro" id="IPR029062">
    <property type="entry name" value="Class_I_gatase-like"/>
</dbReference>
<keyword evidence="4" id="KW-1185">Reference proteome</keyword>
<accession>A0AB37U9V6</accession>
<organism evidence="3 4">
    <name type="scientific">Chroococcidiopsis cubana SAG 39.79</name>
    <dbReference type="NCBI Taxonomy" id="388085"/>
    <lineage>
        <taxon>Bacteria</taxon>
        <taxon>Bacillati</taxon>
        <taxon>Cyanobacteriota</taxon>
        <taxon>Cyanophyceae</taxon>
        <taxon>Chroococcidiopsidales</taxon>
        <taxon>Chroococcidiopsidaceae</taxon>
        <taxon>Chroococcidiopsis</taxon>
    </lineage>
</organism>
<evidence type="ECO:0000256" key="1">
    <source>
        <dbReference type="ARBA" id="ARBA00008542"/>
    </source>
</evidence>
<evidence type="ECO:0000259" key="2">
    <source>
        <dbReference type="Pfam" id="PF01965"/>
    </source>
</evidence>
<dbReference type="Pfam" id="PF01965">
    <property type="entry name" value="DJ-1_PfpI"/>
    <property type="match status" value="1"/>
</dbReference>
<gene>
    <name evidence="3" type="primary">pfpI</name>
    <name evidence="3" type="ORF">DSM107010_66140</name>
</gene>
<dbReference type="AlphaFoldDB" id="A0AB37U9V6"/>
<sequence>MLVSHLYQSGSRHHFSKGVLKNREETAKLQGKKIGILIESDFYEHEIWYYHYRFAEEGAETHLLTRLWGQQSLTFQGHEYHAPLDCHESFEDIDDRELNTYAAIIVPSAFVADRLRYTEDLSQLPPATGFLKQAFANQNILKGIICHGMWLVAPVPELVRDRRVTCHNNLHGDVVNMGAIYTDRDVVVDGDLVTGRSGAHCHLFAQKIIEILAVR</sequence>
<evidence type="ECO:0000313" key="3">
    <source>
        <dbReference type="EMBL" id="RUT01147.1"/>
    </source>
</evidence>
<comment type="caution">
    <text evidence="3">The sequence shown here is derived from an EMBL/GenBank/DDBJ whole genome shotgun (WGS) entry which is preliminary data.</text>
</comment>
<feature type="domain" description="DJ-1/PfpI" evidence="2">
    <location>
        <begin position="32"/>
        <end position="210"/>
    </location>
</feature>
<reference evidence="3 4" key="1">
    <citation type="journal article" date="2019" name="Genome Biol. Evol.">
        <title>Day and night: Metabolic profiles and evolutionary relationships of six axenic non-marine cyanobacteria.</title>
        <authorList>
            <person name="Will S.E."/>
            <person name="Henke P."/>
            <person name="Boedeker C."/>
            <person name="Huang S."/>
            <person name="Brinkmann H."/>
            <person name="Rohde M."/>
            <person name="Jarek M."/>
            <person name="Friedl T."/>
            <person name="Seufert S."/>
            <person name="Schumacher M."/>
            <person name="Overmann J."/>
            <person name="Neumann-Schaal M."/>
            <person name="Petersen J."/>
        </authorList>
    </citation>
    <scope>NUCLEOTIDE SEQUENCE [LARGE SCALE GENOMIC DNA]</scope>
    <source>
        <strain evidence="3 4">SAG 39.79</strain>
    </source>
</reference>
<dbReference type="EMBL" id="RSCK01000131">
    <property type="protein sequence ID" value="RUT01147.1"/>
    <property type="molecule type" value="Genomic_DNA"/>
</dbReference>
<keyword evidence="3" id="KW-0315">Glutamine amidotransferase</keyword>
<dbReference type="Gene3D" id="3.40.50.880">
    <property type="match status" value="1"/>
</dbReference>